<feature type="region of interest" description="Disordered" evidence="1">
    <location>
        <begin position="392"/>
        <end position="424"/>
    </location>
</feature>
<evidence type="ECO:0000256" key="1">
    <source>
        <dbReference type="SAM" id="MobiDB-lite"/>
    </source>
</evidence>
<sequence>MTDSSTNQRNLRARGPDGKVRPTSTSEDPNLTNHRGERDELDENTAALNQLLSPLPNAPATAGTSGVSNQAPPQTNLRPISAWRLNPCSLGQPSNPNAASAELDNEGAHRNQQPSPRAWETIARSPTRSTISEDDAQRQGYVLARHHRPDPVPDSTRGPTTIHTSLHEFTFTLYHTGPHAHVGTANRTSVRGEVPTDAAFPSYSRYTDRIDRGEPEFSQSGPTVHFEPTTDSRETCNRDPAGQPRRGTFVPDAVTDGASGATTIFNQRNGKIKNGGRSWPVWVQEIPFSLPIGDSTMDNQRHLHLPAYNPSGVNPSQFALPPIAPLMDHAYQHGFAPQFSAAHSLNQGYTLPFQLPQLTHPGRAPLAPIQNLGWPAAYFPPPTVAQAGLAAPTHHLHTSPAPAESEDLSQVTRPAKKKASLADPRKAVVNSLANPFSSRTGGCNPKYAHELCHNKWTRWAPLGGFAPCFNSDGLSEALSSGDSLLLEPRAGAVMLKSKAFTKIPIEETDRSDFTGIAIDFPRAIREHLIPEGETEAGSDHALAIAEMFQNLFRTIQDREDFHKCFEIYREYVWRVIRSWHTYPEDNIRVDIFHAALYQQILHAHLAWRQRQRRTDQQ</sequence>
<dbReference type="AlphaFoldDB" id="A0A6A4GTX3"/>
<feature type="compositionally biased region" description="Basic and acidic residues" evidence="1">
    <location>
        <begin position="228"/>
        <end position="237"/>
    </location>
</feature>
<feature type="compositionally biased region" description="Polar residues" evidence="1">
    <location>
        <begin position="22"/>
        <end position="33"/>
    </location>
</feature>
<feature type="region of interest" description="Disordered" evidence="1">
    <location>
        <begin position="213"/>
        <end position="248"/>
    </location>
</feature>
<name>A0A6A4GTX3_9AGAR</name>
<dbReference type="Proteomes" id="UP000799118">
    <property type="component" value="Unassembled WGS sequence"/>
</dbReference>
<evidence type="ECO:0000313" key="2">
    <source>
        <dbReference type="EMBL" id="KAE9388574.1"/>
    </source>
</evidence>
<feature type="region of interest" description="Disordered" evidence="1">
    <location>
        <begin position="1"/>
        <end position="135"/>
    </location>
</feature>
<reference evidence="2" key="1">
    <citation type="journal article" date="2019" name="Environ. Microbiol.">
        <title>Fungal ecological strategies reflected in gene transcription - a case study of two litter decomposers.</title>
        <authorList>
            <person name="Barbi F."/>
            <person name="Kohler A."/>
            <person name="Barry K."/>
            <person name="Baskaran P."/>
            <person name="Daum C."/>
            <person name="Fauchery L."/>
            <person name="Ihrmark K."/>
            <person name="Kuo A."/>
            <person name="LaButti K."/>
            <person name="Lipzen A."/>
            <person name="Morin E."/>
            <person name="Grigoriev I.V."/>
            <person name="Henrissat B."/>
            <person name="Lindahl B."/>
            <person name="Martin F."/>
        </authorList>
    </citation>
    <scope>NUCLEOTIDE SEQUENCE</scope>
    <source>
        <strain evidence="2">JB14</strain>
    </source>
</reference>
<feature type="compositionally biased region" description="Polar residues" evidence="1">
    <location>
        <begin position="62"/>
        <end position="78"/>
    </location>
</feature>
<feature type="compositionally biased region" description="Polar residues" evidence="1">
    <location>
        <begin position="1"/>
        <end position="10"/>
    </location>
</feature>
<gene>
    <name evidence="2" type="ORF">BT96DRAFT_947519</name>
</gene>
<protein>
    <submittedName>
        <fullName evidence="2">Uncharacterized protein</fullName>
    </submittedName>
</protein>
<keyword evidence="3" id="KW-1185">Reference proteome</keyword>
<feature type="compositionally biased region" description="Polar residues" evidence="1">
    <location>
        <begin position="89"/>
        <end position="98"/>
    </location>
</feature>
<evidence type="ECO:0000313" key="3">
    <source>
        <dbReference type="Proteomes" id="UP000799118"/>
    </source>
</evidence>
<dbReference type="OrthoDB" id="3091896at2759"/>
<proteinExistence type="predicted"/>
<dbReference type="EMBL" id="ML769737">
    <property type="protein sequence ID" value="KAE9388574.1"/>
    <property type="molecule type" value="Genomic_DNA"/>
</dbReference>
<organism evidence="2 3">
    <name type="scientific">Gymnopus androsaceus JB14</name>
    <dbReference type="NCBI Taxonomy" id="1447944"/>
    <lineage>
        <taxon>Eukaryota</taxon>
        <taxon>Fungi</taxon>
        <taxon>Dikarya</taxon>
        <taxon>Basidiomycota</taxon>
        <taxon>Agaricomycotina</taxon>
        <taxon>Agaricomycetes</taxon>
        <taxon>Agaricomycetidae</taxon>
        <taxon>Agaricales</taxon>
        <taxon>Marasmiineae</taxon>
        <taxon>Omphalotaceae</taxon>
        <taxon>Gymnopus</taxon>
    </lineage>
</organism>
<accession>A0A6A4GTX3</accession>